<feature type="non-terminal residue" evidence="1">
    <location>
        <position position="215"/>
    </location>
</feature>
<accession>A0A9P8UK92</accession>
<evidence type="ECO:0008006" key="3">
    <source>
        <dbReference type="Google" id="ProtNLM"/>
    </source>
</evidence>
<dbReference type="GeneID" id="70126029"/>
<dbReference type="RefSeq" id="XP_045957802.1">
    <property type="nucleotide sequence ID" value="XM_046097137.1"/>
</dbReference>
<proteinExistence type="predicted"/>
<dbReference type="OrthoDB" id="2017974at2759"/>
<organism evidence="1 2">
    <name type="scientific">Truncatella angustata</name>
    <dbReference type="NCBI Taxonomy" id="152316"/>
    <lineage>
        <taxon>Eukaryota</taxon>
        <taxon>Fungi</taxon>
        <taxon>Dikarya</taxon>
        <taxon>Ascomycota</taxon>
        <taxon>Pezizomycotina</taxon>
        <taxon>Sordariomycetes</taxon>
        <taxon>Xylariomycetidae</taxon>
        <taxon>Amphisphaeriales</taxon>
        <taxon>Sporocadaceae</taxon>
        <taxon>Truncatella</taxon>
    </lineage>
</organism>
<dbReference type="AlphaFoldDB" id="A0A9P8UK92"/>
<comment type="caution">
    <text evidence="1">The sequence shown here is derived from an EMBL/GenBank/DDBJ whole genome shotgun (WGS) entry which is preliminary data.</text>
</comment>
<name>A0A9P8UK92_9PEZI</name>
<protein>
    <recommendedName>
        <fullName evidence="3">DNA/RNA-binding domain-containing protein</fullName>
    </recommendedName>
</protein>
<gene>
    <name evidence="1" type="ORF">BKA67DRAFT_506592</name>
</gene>
<dbReference type="EMBL" id="JAGPXC010000005">
    <property type="protein sequence ID" value="KAH6653525.1"/>
    <property type="molecule type" value="Genomic_DNA"/>
</dbReference>
<dbReference type="SUPFAM" id="SSF48452">
    <property type="entry name" value="TPR-like"/>
    <property type="match status" value="1"/>
</dbReference>
<evidence type="ECO:0000313" key="1">
    <source>
        <dbReference type="EMBL" id="KAH6653525.1"/>
    </source>
</evidence>
<reference evidence="1" key="1">
    <citation type="journal article" date="2021" name="Nat. Commun.">
        <title>Genetic determinants of endophytism in the Arabidopsis root mycobiome.</title>
        <authorList>
            <person name="Mesny F."/>
            <person name="Miyauchi S."/>
            <person name="Thiergart T."/>
            <person name="Pickel B."/>
            <person name="Atanasova L."/>
            <person name="Karlsson M."/>
            <person name="Huettel B."/>
            <person name="Barry K.W."/>
            <person name="Haridas S."/>
            <person name="Chen C."/>
            <person name="Bauer D."/>
            <person name="Andreopoulos W."/>
            <person name="Pangilinan J."/>
            <person name="LaButti K."/>
            <person name="Riley R."/>
            <person name="Lipzen A."/>
            <person name="Clum A."/>
            <person name="Drula E."/>
            <person name="Henrissat B."/>
            <person name="Kohler A."/>
            <person name="Grigoriev I.V."/>
            <person name="Martin F.M."/>
            <person name="Hacquard S."/>
        </authorList>
    </citation>
    <scope>NUCLEOTIDE SEQUENCE</scope>
    <source>
        <strain evidence="1">MPI-SDFR-AT-0073</strain>
    </source>
</reference>
<dbReference type="InterPro" id="IPR011990">
    <property type="entry name" value="TPR-like_helical_dom_sf"/>
</dbReference>
<feature type="non-terminal residue" evidence="1">
    <location>
        <position position="1"/>
    </location>
</feature>
<evidence type="ECO:0000313" key="2">
    <source>
        <dbReference type="Proteomes" id="UP000758603"/>
    </source>
</evidence>
<keyword evidence="2" id="KW-1185">Reference proteome</keyword>
<dbReference type="Proteomes" id="UP000758603">
    <property type="component" value="Unassembled WGS sequence"/>
</dbReference>
<dbReference type="Gene3D" id="1.25.40.10">
    <property type="entry name" value="Tetratricopeptide repeat domain"/>
    <property type="match status" value="1"/>
</dbReference>
<sequence length="215" mass="24973">LIKQLKAKPISEEQLAAEVAGIYAGLIMVEDKCIEVDDAQSLSSPTETKLHNQQWQALIALHRTLLHEYYDFLLASQHPSASPGLRRMASEYHMPTRIWCRGIHPLLELLRRRLPESEEHMLTYIFLAYNIMTLLYETVPAFQDTWVKYLDNLARYRMAIEDDCLEMEVWTSVSRDWYFRASDKALTTGGPYHHLAIVTTHNNASQRLFNYSKSI</sequence>